<evidence type="ECO:0000256" key="2">
    <source>
        <dbReference type="ARBA" id="ARBA00023015"/>
    </source>
</evidence>
<dbReference type="Gene3D" id="1.10.10.10">
    <property type="entry name" value="Winged helix-like DNA-binding domain superfamily/Winged helix DNA-binding domain"/>
    <property type="match status" value="1"/>
</dbReference>
<protein>
    <submittedName>
        <fullName evidence="6">LysR family transcriptional regulator</fullName>
    </submittedName>
</protein>
<evidence type="ECO:0000313" key="7">
    <source>
        <dbReference type="Proteomes" id="UP001595851"/>
    </source>
</evidence>
<dbReference type="RefSeq" id="WP_379527918.1">
    <property type="nucleotide sequence ID" value="NZ_JBHSBI010000005.1"/>
</dbReference>
<comment type="similarity">
    <text evidence="1">Belongs to the LysR transcriptional regulatory family.</text>
</comment>
<accession>A0ABV8G5E9</accession>
<keyword evidence="3" id="KW-0238">DNA-binding</keyword>
<organism evidence="6 7">
    <name type="scientific">Nonomuraea purpurea</name>
    <dbReference type="NCBI Taxonomy" id="1849276"/>
    <lineage>
        <taxon>Bacteria</taxon>
        <taxon>Bacillati</taxon>
        <taxon>Actinomycetota</taxon>
        <taxon>Actinomycetes</taxon>
        <taxon>Streptosporangiales</taxon>
        <taxon>Streptosporangiaceae</taxon>
        <taxon>Nonomuraea</taxon>
    </lineage>
</organism>
<dbReference type="Gene3D" id="3.40.190.10">
    <property type="entry name" value="Periplasmic binding protein-like II"/>
    <property type="match status" value="2"/>
</dbReference>
<dbReference type="Pfam" id="PF03466">
    <property type="entry name" value="LysR_substrate"/>
    <property type="match status" value="1"/>
</dbReference>
<keyword evidence="4" id="KW-0804">Transcription</keyword>
<evidence type="ECO:0000256" key="1">
    <source>
        <dbReference type="ARBA" id="ARBA00009437"/>
    </source>
</evidence>
<evidence type="ECO:0000313" key="6">
    <source>
        <dbReference type="EMBL" id="MFC4007811.1"/>
    </source>
</evidence>
<feature type="domain" description="HTH lysR-type" evidence="5">
    <location>
        <begin position="5"/>
        <end position="62"/>
    </location>
</feature>
<proteinExistence type="inferred from homology"/>
<keyword evidence="2" id="KW-0805">Transcription regulation</keyword>
<dbReference type="EMBL" id="JBHSBI010000005">
    <property type="protein sequence ID" value="MFC4007811.1"/>
    <property type="molecule type" value="Genomic_DNA"/>
</dbReference>
<dbReference type="SUPFAM" id="SSF46785">
    <property type="entry name" value="Winged helix' DNA-binding domain"/>
    <property type="match status" value="1"/>
</dbReference>
<gene>
    <name evidence="6" type="ORF">ACFOY2_11295</name>
</gene>
<reference evidence="7" key="1">
    <citation type="journal article" date="2019" name="Int. J. Syst. Evol. Microbiol.">
        <title>The Global Catalogue of Microorganisms (GCM) 10K type strain sequencing project: providing services to taxonomists for standard genome sequencing and annotation.</title>
        <authorList>
            <consortium name="The Broad Institute Genomics Platform"/>
            <consortium name="The Broad Institute Genome Sequencing Center for Infectious Disease"/>
            <person name="Wu L."/>
            <person name="Ma J."/>
        </authorList>
    </citation>
    <scope>NUCLEOTIDE SEQUENCE [LARGE SCALE GENOMIC DNA]</scope>
    <source>
        <strain evidence="7">TBRC 1276</strain>
    </source>
</reference>
<dbReference type="PANTHER" id="PTHR30346:SF0">
    <property type="entry name" value="HCA OPERON TRANSCRIPTIONAL ACTIVATOR HCAR"/>
    <property type="match status" value="1"/>
</dbReference>
<keyword evidence="7" id="KW-1185">Reference proteome</keyword>
<dbReference type="Proteomes" id="UP001595851">
    <property type="component" value="Unassembled WGS sequence"/>
</dbReference>
<dbReference type="InterPro" id="IPR000847">
    <property type="entry name" value="LysR_HTH_N"/>
</dbReference>
<sequence>MIEGIELREIRTFLAVADELHFGRAAERVGLTSSRVSQTIRSMESRIGGALFDRTSRRVTLTPLGRQLRDHLQPAHDALAAALTSAREMARGVAGTIHLGMFDPPIYGGPHLTVIIRTFETRYPDCTVVVRDIPFEAQLDWLRSGAGDALVIRLPNTASDLTVGPIMTDEKRVLAITADHPLARRGQADAEDLGDLTMIDIATVPRELMNAFLPPHTPSGRLIPRHEVHRLTEVLPLVALGTAAHATVGSFAEHYRYPGVAYIPITGLPRSCSALAWLTRRTTARVIALAQTAETVLTAMRTRD</sequence>
<dbReference type="SUPFAM" id="SSF53850">
    <property type="entry name" value="Periplasmic binding protein-like II"/>
    <property type="match status" value="1"/>
</dbReference>
<name>A0ABV8G5E9_9ACTN</name>
<dbReference type="PROSITE" id="PS50931">
    <property type="entry name" value="HTH_LYSR"/>
    <property type="match status" value="1"/>
</dbReference>
<dbReference type="Pfam" id="PF00126">
    <property type="entry name" value="HTH_1"/>
    <property type="match status" value="1"/>
</dbReference>
<evidence type="ECO:0000259" key="5">
    <source>
        <dbReference type="PROSITE" id="PS50931"/>
    </source>
</evidence>
<dbReference type="InterPro" id="IPR036390">
    <property type="entry name" value="WH_DNA-bd_sf"/>
</dbReference>
<dbReference type="PANTHER" id="PTHR30346">
    <property type="entry name" value="TRANSCRIPTIONAL DUAL REGULATOR HCAR-RELATED"/>
    <property type="match status" value="1"/>
</dbReference>
<dbReference type="InterPro" id="IPR036388">
    <property type="entry name" value="WH-like_DNA-bd_sf"/>
</dbReference>
<evidence type="ECO:0000256" key="4">
    <source>
        <dbReference type="ARBA" id="ARBA00023163"/>
    </source>
</evidence>
<comment type="caution">
    <text evidence="6">The sequence shown here is derived from an EMBL/GenBank/DDBJ whole genome shotgun (WGS) entry which is preliminary data.</text>
</comment>
<evidence type="ECO:0000256" key="3">
    <source>
        <dbReference type="ARBA" id="ARBA00023125"/>
    </source>
</evidence>
<dbReference type="InterPro" id="IPR005119">
    <property type="entry name" value="LysR_subst-bd"/>
</dbReference>